<keyword evidence="3" id="KW-1185">Reference proteome</keyword>
<name>A0A8B8BX64_CRAVI</name>
<reference evidence="4" key="2">
    <citation type="submission" date="2025-08" db="UniProtKB">
        <authorList>
            <consortium name="RefSeq"/>
        </authorList>
    </citation>
    <scope>IDENTIFICATION</scope>
    <source>
        <tissue evidence="4">Whole sample</tissue>
    </source>
</reference>
<keyword evidence="1" id="KW-0472">Membrane</keyword>
<keyword evidence="1" id="KW-1133">Transmembrane helix</keyword>
<accession>A0A8B8BX64</accession>
<dbReference type="Proteomes" id="UP000694844">
    <property type="component" value="Chromosome 1"/>
</dbReference>
<dbReference type="OrthoDB" id="6209341at2759"/>
<dbReference type="AlphaFoldDB" id="A0A8B8BX64"/>
<dbReference type="KEGG" id="cvn:111113969"/>
<reference evidence="3" key="1">
    <citation type="submission" date="2024-06" db="UniProtKB">
        <authorList>
            <consortium name="RefSeq"/>
        </authorList>
    </citation>
    <scope>NUCLEOTIDE SEQUENCE [LARGE SCALE GENOMIC DNA]</scope>
</reference>
<feature type="signal peptide" evidence="2">
    <location>
        <begin position="1"/>
        <end position="23"/>
    </location>
</feature>
<keyword evidence="2" id="KW-0732">Signal</keyword>
<evidence type="ECO:0000313" key="3">
    <source>
        <dbReference type="Proteomes" id="UP000694844"/>
    </source>
</evidence>
<feature type="chain" id="PRO_5034326716" evidence="2">
    <location>
        <begin position="24"/>
        <end position="283"/>
    </location>
</feature>
<gene>
    <name evidence="4" type="primary">LOC111113969</name>
</gene>
<evidence type="ECO:0000256" key="2">
    <source>
        <dbReference type="SAM" id="SignalP"/>
    </source>
</evidence>
<feature type="transmembrane region" description="Helical" evidence="1">
    <location>
        <begin position="111"/>
        <end position="131"/>
    </location>
</feature>
<evidence type="ECO:0000313" key="4">
    <source>
        <dbReference type="RefSeq" id="XP_022307972.1"/>
    </source>
</evidence>
<keyword evidence="1" id="KW-0812">Transmembrane</keyword>
<dbReference type="RefSeq" id="XP_022307972.1">
    <property type="nucleotide sequence ID" value="XM_022452264.1"/>
</dbReference>
<evidence type="ECO:0000256" key="1">
    <source>
        <dbReference type="SAM" id="Phobius"/>
    </source>
</evidence>
<organism evidence="3 4">
    <name type="scientific">Crassostrea virginica</name>
    <name type="common">Eastern oyster</name>
    <dbReference type="NCBI Taxonomy" id="6565"/>
    <lineage>
        <taxon>Eukaryota</taxon>
        <taxon>Metazoa</taxon>
        <taxon>Spiralia</taxon>
        <taxon>Lophotrochozoa</taxon>
        <taxon>Mollusca</taxon>
        <taxon>Bivalvia</taxon>
        <taxon>Autobranchia</taxon>
        <taxon>Pteriomorphia</taxon>
        <taxon>Ostreida</taxon>
        <taxon>Ostreoidea</taxon>
        <taxon>Ostreidae</taxon>
        <taxon>Crassostrea</taxon>
    </lineage>
</organism>
<sequence length="283" mass="32365">MNEFKESFAVFFAFLLFVFQGYADNTECTNNKTKTVECCHDYKNISGKCEACIGMWGKNCRHPCSFNFYGHGCRRECNCSYESERCDPKKGCQKITLTTFNNIKGFAQTHLTIPLSLIFVVLLIGTGCHILQKLRKQRKSTEIQICSDVHVAKEELADYDYIRESQFIENAENPLAVVCHSLHNENQNTNGNGKGTRTLESNNYGISCRDSCGYNHIDVKRKKLSSIWTSTPMNDYDKFSVARNKDADYESEDTYDSRKPKISFGQADKVEPIVRPYSSVKYK</sequence>
<proteinExistence type="predicted"/>
<protein>
    <submittedName>
        <fullName evidence="4">Uncharacterized protein LOC111113969</fullName>
    </submittedName>
</protein>
<dbReference type="Gene3D" id="2.170.300.10">
    <property type="entry name" value="Tie2 ligand-binding domain superfamily"/>
    <property type="match status" value="1"/>
</dbReference>
<dbReference type="GeneID" id="111113969"/>